<feature type="region of interest" description="Disordered" evidence="1">
    <location>
        <begin position="119"/>
        <end position="139"/>
    </location>
</feature>
<feature type="region of interest" description="Disordered" evidence="1">
    <location>
        <begin position="67"/>
        <end position="96"/>
    </location>
</feature>
<dbReference type="EMBL" id="ML992667">
    <property type="protein sequence ID" value="KAF2214693.1"/>
    <property type="molecule type" value="Genomic_DNA"/>
</dbReference>
<accession>A0A6A6FMQ9</accession>
<dbReference type="Proteomes" id="UP000799539">
    <property type="component" value="Unassembled WGS sequence"/>
</dbReference>
<dbReference type="AlphaFoldDB" id="A0A6A6FMQ9"/>
<sequence length="547" mass="60473">MERRTTLLVHAGASSSRTIDERHVQQVEAYLALGSPRSLKARSTGHRRVELAPPSTTLVRQSEVASGNGGAQVQHDDLHGKRHGVRFEPRRSQDSSEYIDDTQLACTALESQLFTASTAATAKRLKSPTSSRSSHDRETAQGLITQGYIERIAETSPAGQDYDTASMLTSPRCRAGSEAVAESSYVKTPRITRSAKRVRRLSPEHARSQLDSGSRRVQQVLFSVSADAENVQRREQQRTSNGGTGDGTVTSDDTTSELPTSYSLSDFASNSRVGSKQDRPQLASRSVSDPGPMDEKSHRPPLDMFQSTQYGAGGGWSGHQDGPKPPHSDGKSCTQLDGTAREDHDLQGILRIAAQPSSRRDMAQQSTRTDHLESAEAELYSLAAEIHPPKPTTSIKDFTTHATEELSVLHRKFLAHYSPIMTARRISIHERGHWSVDCSSWRTLKKLAFWRHLQSWIGNGTAGHGIWCTRRADSLLAPRNRFEELVFQADSSNIFEHVRVYCWGELVEHVYLLLYTASEGGVRKLGLKWIDSKGDTIVQMKGPMDHG</sequence>
<evidence type="ECO:0000313" key="3">
    <source>
        <dbReference type="Proteomes" id="UP000799539"/>
    </source>
</evidence>
<feature type="compositionally biased region" description="Basic and acidic residues" evidence="1">
    <location>
        <begin position="74"/>
        <end position="94"/>
    </location>
</feature>
<dbReference type="OrthoDB" id="5395975at2759"/>
<organism evidence="2 3">
    <name type="scientific">Cercospora zeae-maydis SCOH1-5</name>
    <dbReference type="NCBI Taxonomy" id="717836"/>
    <lineage>
        <taxon>Eukaryota</taxon>
        <taxon>Fungi</taxon>
        <taxon>Dikarya</taxon>
        <taxon>Ascomycota</taxon>
        <taxon>Pezizomycotina</taxon>
        <taxon>Dothideomycetes</taxon>
        <taxon>Dothideomycetidae</taxon>
        <taxon>Mycosphaerellales</taxon>
        <taxon>Mycosphaerellaceae</taxon>
        <taxon>Cercospora</taxon>
    </lineage>
</organism>
<feature type="region of interest" description="Disordered" evidence="1">
    <location>
        <begin position="194"/>
        <end position="343"/>
    </location>
</feature>
<keyword evidence="3" id="KW-1185">Reference proteome</keyword>
<evidence type="ECO:0000256" key="1">
    <source>
        <dbReference type="SAM" id="MobiDB-lite"/>
    </source>
</evidence>
<evidence type="ECO:0000313" key="2">
    <source>
        <dbReference type="EMBL" id="KAF2214693.1"/>
    </source>
</evidence>
<feature type="compositionally biased region" description="Basic and acidic residues" evidence="1">
    <location>
        <begin position="321"/>
        <end position="330"/>
    </location>
</feature>
<proteinExistence type="predicted"/>
<feature type="compositionally biased region" description="Polar residues" evidence="1">
    <location>
        <begin position="209"/>
        <end position="222"/>
    </location>
</feature>
<name>A0A6A6FMQ9_9PEZI</name>
<gene>
    <name evidence="2" type="ORF">CERZMDRAFT_95086</name>
</gene>
<protein>
    <submittedName>
        <fullName evidence="2">Uncharacterized protein</fullName>
    </submittedName>
</protein>
<reference evidence="2" key="1">
    <citation type="journal article" date="2020" name="Stud. Mycol.">
        <title>101 Dothideomycetes genomes: a test case for predicting lifestyles and emergence of pathogens.</title>
        <authorList>
            <person name="Haridas S."/>
            <person name="Albert R."/>
            <person name="Binder M."/>
            <person name="Bloem J."/>
            <person name="Labutti K."/>
            <person name="Salamov A."/>
            <person name="Andreopoulos B."/>
            <person name="Baker S."/>
            <person name="Barry K."/>
            <person name="Bills G."/>
            <person name="Bluhm B."/>
            <person name="Cannon C."/>
            <person name="Castanera R."/>
            <person name="Culley D."/>
            <person name="Daum C."/>
            <person name="Ezra D."/>
            <person name="Gonzalez J."/>
            <person name="Henrissat B."/>
            <person name="Kuo A."/>
            <person name="Liang C."/>
            <person name="Lipzen A."/>
            <person name="Lutzoni F."/>
            <person name="Magnuson J."/>
            <person name="Mondo S."/>
            <person name="Nolan M."/>
            <person name="Ohm R."/>
            <person name="Pangilinan J."/>
            <person name="Park H.-J."/>
            <person name="Ramirez L."/>
            <person name="Alfaro M."/>
            <person name="Sun H."/>
            <person name="Tritt A."/>
            <person name="Yoshinaga Y."/>
            <person name="Zwiers L.-H."/>
            <person name="Turgeon B."/>
            <person name="Goodwin S."/>
            <person name="Spatafora J."/>
            <person name="Crous P."/>
            <person name="Grigoriev I."/>
        </authorList>
    </citation>
    <scope>NUCLEOTIDE SEQUENCE</scope>
    <source>
        <strain evidence="2">SCOH1-5</strain>
    </source>
</reference>
<feature type="compositionally biased region" description="Polar residues" evidence="1">
    <location>
        <begin position="257"/>
        <end position="274"/>
    </location>
</feature>